<dbReference type="PANTHER" id="PTHR12080">
    <property type="entry name" value="SIGNALING LYMPHOCYTIC ACTIVATION MOLECULE"/>
    <property type="match status" value="1"/>
</dbReference>
<dbReference type="Ensembl" id="ENSTRUT00000055628.2">
    <property type="protein sequence ID" value="ENSTRUP00000053772.2"/>
    <property type="gene ID" value="ENSTRUG00000021802.2"/>
</dbReference>
<evidence type="ECO:0000256" key="1">
    <source>
        <dbReference type="ARBA" id="ARBA00004370"/>
    </source>
</evidence>
<dbReference type="InterPro" id="IPR013783">
    <property type="entry name" value="Ig-like_fold"/>
</dbReference>
<name>A0A3B5KCL9_TAKRU</name>
<feature type="chain" id="PRO_5025613741" description="Ig-like domain-containing protein" evidence="5">
    <location>
        <begin position="20"/>
        <end position="208"/>
    </location>
</feature>
<evidence type="ECO:0000313" key="7">
    <source>
        <dbReference type="Proteomes" id="UP000005226"/>
    </source>
</evidence>
<dbReference type="InterPro" id="IPR015631">
    <property type="entry name" value="CD2/SLAM_rcpt"/>
</dbReference>
<dbReference type="GO" id="GO:0016020">
    <property type="term" value="C:membrane"/>
    <property type="evidence" value="ECO:0007669"/>
    <property type="project" value="UniProtKB-SubCell"/>
</dbReference>
<dbReference type="SUPFAM" id="SSF48726">
    <property type="entry name" value="Immunoglobulin"/>
    <property type="match status" value="1"/>
</dbReference>
<keyword evidence="7" id="KW-1185">Reference proteome</keyword>
<accession>A0A3B5KCL9</accession>
<proteinExistence type="predicted"/>
<dbReference type="InParanoid" id="A0A3B5KCL9"/>
<feature type="signal peptide" evidence="5">
    <location>
        <begin position="1"/>
        <end position="19"/>
    </location>
</feature>
<keyword evidence="2 5" id="KW-0732">Signal</keyword>
<evidence type="ECO:0000313" key="6">
    <source>
        <dbReference type="Ensembl" id="ENSTRUP00000053772.2"/>
    </source>
</evidence>
<protein>
    <recommendedName>
        <fullName evidence="8">Ig-like domain-containing protein</fullName>
    </recommendedName>
</protein>
<dbReference type="InterPro" id="IPR036179">
    <property type="entry name" value="Ig-like_dom_sf"/>
</dbReference>
<evidence type="ECO:0000256" key="2">
    <source>
        <dbReference type="ARBA" id="ARBA00022729"/>
    </source>
</evidence>
<dbReference type="OMA" id="ATFSCRM"/>
<keyword evidence="3" id="KW-0472">Membrane</keyword>
<evidence type="ECO:0008006" key="8">
    <source>
        <dbReference type="Google" id="ProtNLM"/>
    </source>
</evidence>
<dbReference type="GeneTree" id="ENSGT00610000086518"/>
<dbReference type="Gene3D" id="2.60.40.10">
    <property type="entry name" value="Immunoglobulins"/>
    <property type="match status" value="1"/>
</dbReference>
<dbReference type="AlphaFoldDB" id="A0A3B5KCL9"/>
<dbReference type="PANTHER" id="PTHR12080:SF134">
    <property type="entry name" value="CD48 ANTIGEN"/>
    <property type="match status" value="1"/>
</dbReference>
<reference evidence="6 7" key="1">
    <citation type="journal article" date="2011" name="Genome Biol. Evol.">
        <title>Integration of the genetic map and genome assembly of fugu facilitates insights into distinct features of genome evolution in teleosts and mammals.</title>
        <authorList>
            <person name="Kai W."/>
            <person name="Kikuchi K."/>
            <person name="Tohari S."/>
            <person name="Chew A.K."/>
            <person name="Tay A."/>
            <person name="Fujiwara A."/>
            <person name="Hosoya S."/>
            <person name="Suetake H."/>
            <person name="Naruse K."/>
            <person name="Brenner S."/>
            <person name="Suzuki Y."/>
            <person name="Venkatesh B."/>
        </authorList>
    </citation>
    <scope>NUCLEOTIDE SEQUENCE [LARGE SCALE GENOMIC DNA]</scope>
</reference>
<comment type="subcellular location">
    <subcellularLocation>
        <location evidence="1">Membrane</location>
    </subcellularLocation>
</comment>
<organism evidence="6 7">
    <name type="scientific">Takifugu rubripes</name>
    <name type="common">Japanese pufferfish</name>
    <name type="synonym">Fugu rubripes</name>
    <dbReference type="NCBI Taxonomy" id="31033"/>
    <lineage>
        <taxon>Eukaryota</taxon>
        <taxon>Metazoa</taxon>
        <taxon>Chordata</taxon>
        <taxon>Craniata</taxon>
        <taxon>Vertebrata</taxon>
        <taxon>Euteleostomi</taxon>
        <taxon>Actinopterygii</taxon>
        <taxon>Neopterygii</taxon>
        <taxon>Teleostei</taxon>
        <taxon>Neoteleostei</taxon>
        <taxon>Acanthomorphata</taxon>
        <taxon>Eupercaria</taxon>
        <taxon>Tetraodontiformes</taxon>
        <taxon>Tetradontoidea</taxon>
        <taxon>Tetraodontidae</taxon>
        <taxon>Takifugu</taxon>
    </lineage>
</organism>
<evidence type="ECO:0000256" key="4">
    <source>
        <dbReference type="ARBA" id="ARBA00023180"/>
    </source>
</evidence>
<evidence type="ECO:0000256" key="3">
    <source>
        <dbReference type="ARBA" id="ARBA00023136"/>
    </source>
</evidence>
<sequence length="208" mass="23459">MFAGQPVLPLLLLAAVSYAAEQTVFCPVGDTITLSLVLPMSERISRILWKYDRDMVADWTHGHFLSYGRFKDRTTVDNTTGLLEIRSGMTEDSGRYEMEVNNRLHDLVYEVKVIKRVPKPIVWIQPLKCCPSSLQCTLSCDGSTEGAEPITYSWASAKLFPITNNTANVATFSCRMENPISHQESDPKANPFFPEDKSRFCVAQIWNC</sequence>
<reference evidence="6" key="2">
    <citation type="submission" date="2025-08" db="UniProtKB">
        <authorList>
            <consortium name="Ensembl"/>
        </authorList>
    </citation>
    <scope>IDENTIFICATION</scope>
</reference>
<reference evidence="6" key="3">
    <citation type="submission" date="2025-09" db="UniProtKB">
        <authorList>
            <consortium name="Ensembl"/>
        </authorList>
    </citation>
    <scope>IDENTIFICATION</scope>
</reference>
<keyword evidence="4" id="KW-0325">Glycoprotein</keyword>
<evidence type="ECO:0000256" key="5">
    <source>
        <dbReference type="SAM" id="SignalP"/>
    </source>
</evidence>
<dbReference type="Proteomes" id="UP000005226">
    <property type="component" value="Chromosome 4"/>
</dbReference>
<dbReference type="STRING" id="31033.ENSTRUP00000053772"/>